<accession>A0A6J5LLL9</accession>
<organism evidence="1">
    <name type="scientific">uncultured Caudovirales phage</name>
    <dbReference type="NCBI Taxonomy" id="2100421"/>
    <lineage>
        <taxon>Viruses</taxon>
        <taxon>Duplodnaviria</taxon>
        <taxon>Heunggongvirae</taxon>
        <taxon>Uroviricota</taxon>
        <taxon>Caudoviricetes</taxon>
        <taxon>Peduoviridae</taxon>
        <taxon>Maltschvirus</taxon>
        <taxon>Maltschvirus maltsch</taxon>
    </lineage>
</organism>
<gene>
    <name evidence="1" type="ORF">UFOVP264_52</name>
</gene>
<reference evidence="1" key="1">
    <citation type="submission" date="2020-04" db="EMBL/GenBank/DDBJ databases">
        <authorList>
            <person name="Chiriac C."/>
            <person name="Salcher M."/>
            <person name="Ghai R."/>
            <person name="Kavagutti S V."/>
        </authorList>
    </citation>
    <scope>NUCLEOTIDE SEQUENCE</scope>
</reference>
<protein>
    <submittedName>
        <fullName evidence="1">Uncharacterized protein</fullName>
    </submittedName>
</protein>
<name>A0A6J5LLL9_9CAUD</name>
<evidence type="ECO:0000313" key="1">
    <source>
        <dbReference type="EMBL" id="CAB4133880.1"/>
    </source>
</evidence>
<dbReference type="EMBL" id="LR796277">
    <property type="protein sequence ID" value="CAB4133880.1"/>
    <property type="molecule type" value="Genomic_DNA"/>
</dbReference>
<sequence>MRAMDGKKHIIFDLTNPNYNYRGILFAEIDNTAVYKKMNAPFPTPKGYIAGVMAVVWTDEKGKFHTKLRIKYPCGNKHICTMDFDEEEYEKVNVNVTYVLNEIYKMPMIHKVWTPNPCGTGEGILEIIRKLDMIESARIIIPKEEKC</sequence>
<proteinExistence type="predicted"/>